<organism evidence="1 2">
    <name type="scientific">Theobroma cacao</name>
    <name type="common">Cacao</name>
    <name type="synonym">Cocoa</name>
    <dbReference type="NCBI Taxonomy" id="3641"/>
    <lineage>
        <taxon>Eukaryota</taxon>
        <taxon>Viridiplantae</taxon>
        <taxon>Streptophyta</taxon>
        <taxon>Embryophyta</taxon>
        <taxon>Tracheophyta</taxon>
        <taxon>Spermatophyta</taxon>
        <taxon>Magnoliopsida</taxon>
        <taxon>eudicotyledons</taxon>
        <taxon>Gunneridae</taxon>
        <taxon>Pentapetalae</taxon>
        <taxon>rosids</taxon>
        <taxon>malvids</taxon>
        <taxon>Malvales</taxon>
        <taxon>Malvaceae</taxon>
        <taxon>Byttnerioideae</taxon>
        <taxon>Theobroma</taxon>
    </lineage>
</organism>
<keyword evidence="2" id="KW-1185">Reference proteome</keyword>
<evidence type="ECO:0000313" key="1">
    <source>
        <dbReference type="EMBL" id="EOY17700.1"/>
    </source>
</evidence>
<reference evidence="1 2" key="1">
    <citation type="journal article" date="2013" name="Genome Biol.">
        <title>The genome sequence of the most widely cultivated cacao type and its use to identify candidate genes regulating pod color.</title>
        <authorList>
            <person name="Motamayor J.C."/>
            <person name="Mockaitis K."/>
            <person name="Schmutz J."/>
            <person name="Haiminen N."/>
            <person name="Iii D.L."/>
            <person name="Cornejo O."/>
            <person name="Findley S.D."/>
            <person name="Zheng P."/>
            <person name="Utro F."/>
            <person name="Royaert S."/>
            <person name="Saski C."/>
            <person name="Jenkins J."/>
            <person name="Podicheti R."/>
            <person name="Zhao M."/>
            <person name="Scheffler B.E."/>
            <person name="Stack J.C."/>
            <person name="Feltus F.A."/>
            <person name="Mustiga G.M."/>
            <person name="Amores F."/>
            <person name="Phillips W."/>
            <person name="Marelli J.P."/>
            <person name="May G.D."/>
            <person name="Shapiro H."/>
            <person name="Ma J."/>
            <person name="Bustamante C.D."/>
            <person name="Schnell R.J."/>
            <person name="Main D."/>
            <person name="Gilbert D."/>
            <person name="Parida L."/>
            <person name="Kuhn D.N."/>
        </authorList>
    </citation>
    <scope>NUCLEOTIDE SEQUENCE [LARGE SCALE GENOMIC DNA]</scope>
    <source>
        <strain evidence="2">cv. Matina 1-6</strain>
    </source>
</reference>
<dbReference type="Gramene" id="EOY17700">
    <property type="protein sequence ID" value="EOY17700"/>
    <property type="gene ID" value="TCM_042454"/>
</dbReference>
<dbReference type="Proteomes" id="UP000026915">
    <property type="component" value="Chromosome 10"/>
</dbReference>
<dbReference type="HOGENOM" id="CLU_2563000_0_0_1"/>
<name>A0A061FK74_THECC</name>
<sequence>MLLHDDANRLLVPAWKALHNFLFVFLKLGKGVGDSRLTGAARRAPNQTINVASGATPEPGFFRVDLTATIALTTEDKSEPFT</sequence>
<gene>
    <name evidence="1" type="ORF">TCM_042454</name>
</gene>
<accession>A0A061FK74</accession>
<evidence type="ECO:0000313" key="2">
    <source>
        <dbReference type="Proteomes" id="UP000026915"/>
    </source>
</evidence>
<proteinExistence type="predicted"/>
<protein>
    <submittedName>
        <fullName evidence="1">Uncharacterized protein</fullName>
    </submittedName>
</protein>
<dbReference type="InParanoid" id="A0A061FK74"/>
<dbReference type="AlphaFoldDB" id="A0A061FK74"/>
<dbReference type="EMBL" id="CM001888">
    <property type="protein sequence ID" value="EOY17700.1"/>
    <property type="molecule type" value="Genomic_DNA"/>
</dbReference>